<evidence type="ECO:0000313" key="2">
    <source>
        <dbReference type="Proteomes" id="UP000233837"/>
    </source>
</evidence>
<proteinExistence type="predicted"/>
<organism evidence="1 2">
    <name type="scientific">Dendrobium catenatum</name>
    <dbReference type="NCBI Taxonomy" id="906689"/>
    <lineage>
        <taxon>Eukaryota</taxon>
        <taxon>Viridiplantae</taxon>
        <taxon>Streptophyta</taxon>
        <taxon>Embryophyta</taxon>
        <taxon>Tracheophyta</taxon>
        <taxon>Spermatophyta</taxon>
        <taxon>Magnoliopsida</taxon>
        <taxon>Liliopsida</taxon>
        <taxon>Asparagales</taxon>
        <taxon>Orchidaceae</taxon>
        <taxon>Epidendroideae</taxon>
        <taxon>Malaxideae</taxon>
        <taxon>Dendrobiinae</taxon>
        <taxon>Dendrobium</taxon>
    </lineage>
</organism>
<evidence type="ECO:0000313" key="1">
    <source>
        <dbReference type="EMBL" id="PKU87947.1"/>
    </source>
</evidence>
<keyword evidence="2" id="KW-1185">Reference proteome</keyword>
<protein>
    <submittedName>
        <fullName evidence="1">Integrator complex subunit 11</fullName>
    </submittedName>
</protein>
<dbReference type="EMBL" id="KZ501830">
    <property type="protein sequence ID" value="PKU87947.1"/>
    <property type="molecule type" value="Genomic_DNA"/>
</dbReference>
<sequence>MNRLTLLLPKLISPYQMGFVKGRAISDNILLAQEFWHDLDVKVRGGNMVWKLDIAKAYDNIN</sequence>
<dbReference type="AlphaFoldDB" id="A0A2I0XJ59"/>
<accession>A0A2I0XJ59</accession>
<reference evidence="1 2" key="2">
    <citation type="journal article" date="2017" name="Nature">
        <title>The Apostasia genome and the evolution of orchids.</title>
        <authorList>
            <person name="Zhang G.Q."/>
            <person name="Liu K.W."/>
            <person name="Li Z."/>
            <person name="Lohaus R."/>
            <person name="Hsiao Y.Y."/>
            <person name="Niu S.C."/>
            <person name="Wang J.Y."/>
            <person name="Lin Y.C."/>
            <person name="Xu Q."/>
            <person name="Chen L.J."/>
            <person name="Yoshida K."/>
            <person name="Fujiwara S."/>
            <person name="Wang Z.W."/>
            <person name="Zhang Y.Q."/>
            <person name="Mitsuda N."/>
            <person name="Wang M."/>
            <person name="Liu G.H."/>
            <person name="Pecoraro L."/>
            <person name="Huang H.X."/>
            <person name="Xiao X.J."/>
            <person name="Lin M."/>
            <person name="Wu X.Y."/>
            <person name="Wu W.L."/>
            <person name="Chen Y.Y."/>
            <person name="Chang S.B."/>
            <person name="Sakamoto S."/>
            <person name="Ohme-Takagi M."/>
            <person name="Yagi M."/>
            <person name="Zeng S.J."/>
            <person name="Shen C.Y."/>
            <person name="Yeh C.M."/>
            <person name="Luo Y.B."/>
            <person name="Tsai W.C."/>
            <person name="Van de Peer Y."/>
            <person name="Liu Z.J."/>
        </authorList>
    </citation>
    <scope>NUCLEOTIDE SEQUENCE [LARGE SCALE GENOMIC DNA]</scope>
    <source>
        <tissue evidence="1">The whole plant</tissue>
    </source>
</reference>
<dbReference type="Proteomes" id="UP000233837">
    <property type="component" value="Unassembled WGS sequence"/>
</dbReference>
<reference evidence="1 2" key="1">
    <citation type="journal article" date="2016" name="Sci. Rep.">
        <title>The Dendrobium catenatum Lindl. genome sequence provides insights into polysaccharide synthase, floral development and adaptive evolution.</title>
        <authorList>
            <person name="Zhang G.Q."/>
            <person name="Xu Q."/>
            <person name="Bian C."/>
            <person name="Tsai W.C."/>
            <person name="Yeh C.M."/>
            <person name="Liu K.W."/>
            <person name="Yoshida K."/>
            <person name="Zhang L.S."/>
            <person name="Chang S.B."/>
            <person name="Chen F."/>
            <person name="Shi Y."/>
            <person name="Su Y.Y."/>
            <person name="Zhang Y.Q."/>
            <person name="Chen L.J."/>
            <person name="Yin Y."/>
            <person name="Lin M."/>
            <person name="Huang H."/>
            <person name="Deng H."/>
            <person name="Wang Z.W."/>
            <person name="Zhu S.L."/>
            <person name="Zhao X."/>
            <person name="Deng C."/>
            <person name="Niu S.C."/>
            <person name="Huang J."/>
            <person name="Wang M."/>
            <person name="Liu G.H."/>
            <person name="Yang H.J."/>
            <person name="Xiao X.J."/>
            <person name="Hsiao Y.Y."/>
            <person name="Wu W.L."/>
            <person name="Chen Y.Y."/>
            <person name="Mitsuda N."/>
            <person name="Ohme-Takagi M."/>
            <person name="Luo Y.B."/>
            <person name="Van de Peer Y."/>
            <person name="Liu Z.J."/>
        </authorList>
    </citation>
    <scope>NUCLEOTIDE SEQUENCE [LARGE SCALE GENOMIC DNA]</scope>
    <source>
        <tissue evidence="1">The whole plant</tissue>
    </source>
</reference>
<name>A0A2I0XJ59_9ASPA</name>
<gene>
    <name evidence="1" type="ORF">MA16_Dca007889</name>
</gene>